<proteinExistence type="predicted"/>
<name>A0A1M6Q3Q2_9FIRM</name>
<evidence type="ECO:0000313" key="3">
    <source>
        <dbReference type="Proteomes" id="UP000243547"/>
    </source>
</evidence>
<organism evidence="2 3">
    <name type="scientific">Anaerobranca californiensis DSM 14826</name>
    <dbReference type="NCBI Taxonomy" id="1120989"/>
    <lineage>
        <taxon>Bacteria</taxon>
        <taxon>Bacillati</taxon>
        <taxon>Bacillota</taxon>
        <taxon>Clostridia</taxon>
        <taxon>Eubacteriales</taxon>
        <taxon>Proteinivoracaceae</taxon>
        <taxon>Anaerobranca</taxon>
    </lineage>
</organism>
<evidence type="ECO:0000259" key="1">
    <source>
        <dbReference type="Pfam" id="PF01206"/>
    </source>
</evidence>
<dbReference type="Pfam" id="PF01206">
    <property type="entry name" value="TusA"/>
    <property type="match status" value="1"/>
</dbReference>
<dbReference type="Gene3D" id="3.30.110.40">
    <property type="entry name" value="TusA-like domain"/>
    <property type="match status" value="1"/>
</dbReference>
<evidence type="ECO:0000313" key="2">
    <source>
        <dbReference type="EMBL" id="SHK14803.1"/>
    </source>
</evidence>
<dbReference type="SUPFAM" id="SSF75169">
    <property type="entry name" value="DsrEFH-like"/>
    <property type="match status" value="1"/>
</dbReference>
<dbReference type="InterPro" id="IPR019870">
    <property type="entry name" value="Se_metab_YedF"/>
</dbReference>
<dbReference type="AlphaFoldDB" id="A0A1M6Q3Q2"/>
<dbReference type="InterPro" id="IPR036868">
    <property type="entry name" value="TusA-like_sf"/>
</dbReference>
<dbReference type="OrthoDB" id="9801500at2"/>
<dbReference type="NCBIfam" id="TIGR03527">
    <property type="entry name" value="selenium_YedF"/>
    <property type="match status" value="1"/>
</dbReference>
<keyword evidence="3" id="KW-1185">Reference proteome</keyword>
<accession>A0A1M6Q3Q2</accession>
<dbReference type="EMBL" id="FRAI01000018">
    <property type="protein sequence ID" value="SHK14803.1"/>
    <property type="molecule type" value="Genomic_DNA"/>
</dbReference>
<dbReference type="SUPFAM" id="SSF64307">
    <property type="entry name" value="SirA-like"/>
    <property type="match status" value="1"/>
</dbReference>
<sequence length="188" mass="20698">MKIIDNSKLPCPQPVINTKKAIEEGLPVKSIVDNEVAKENVVKFCTKLGLKTEVIKNGEKYEIIIGKDGELLKLTKNELEGTYLIKSKTLGVGDEKLGEGLMKAFIYTLTQKDKAPKRIMLLNSGVFLAVKGSQTVDDLKVLAQKGTEILSCGTCLDFYNVKEQLAVGTITNMYDIVENLTDDNTITL</sequence>
<reference evidence="3" key="1">
    <citation type="submission" date="2016-11" db="EMBL/GenBank/DDBJ databases">
        <authorList>
            <person name="Varghese N."/>
            <person name="Submissions S."/>
        </authorList>
    </citation>
    <scope>NUCLEOTIDE SEQUENCE [LARGE SCALE GENOMIC DNA]</scope>
    <source>
        <strain evidence="3">DSM 14826</strain>
    </source>
</reference>
<gene>
    <name evidence="2" type="ORF">SAMN02745227_01634</name>
</gene>
<dbReference type="RefSeq" id="WP_072907809.1">
    <property type="nucleotide sequence ID" value="NZ_FRAI01000018.1"/>
</dbReference>
<feature type="domain" description="UPF0033" evidence="1">
    <location>
        <begin position="3"/>
        <end position="67"/>
    </location>
</feature>
<dbReference type="InterPro" id="IPR027396">
    <property type="entry name" value="DsrEFH-like"/>
</dbReference>
<dbReference type="STRING" id="1120989.SAMN02745227_01634"/>
<dbReference type="Proteomes" id="UP000243547">
    <property type="component" value="Unassembled WGS sequence"/>
</dbReference>
<dbReference type="InterPro" id="IPR001455">
    <property type="entry name" value="TusA-like"/>
</dbReference>
<protein>
    <submittedName>
        <fullName evidence="2">Selenium metabolism protein YedF</fullName>
    </submittedName>
</protein>